<protein>
    <submittedName>
        <fullName evidence="9">ABC transporter permease</fullName>
    </submittedName>
</protein>
<evidence type="ECO:0000313" key="10">
    <source>
        <dbReference type="Proteomes" id="UP000658258"/>
    </source>
</evidence>
<evidence type="ECO:0000313" key="9">
    <source>
        <dbReference type="EMBL" id="GHE63549.1"/>
    </source>
</evidence>
<evidence type="ECO:0000259" key="8">
    <source>
        <dbReference type="Pfam" id="PF12704"/>
    </source>
</evidence>
<keyword evidence="4 6" id="KW-1133">Transmembrane helix</keyword>
<gene>
    <name evidence="9" type="ORF">GCM10011340_18640</name>
</gene>
<dbReference type="InterPro" id="IPR050250">
    <property type="entry name" value="Macrolide_Exporter_MacB"/>
</dbReference>
<organism evidence="9 10">
    <name type="scientific">Roseivirga thermotolerans</name>
    <dbReference type="NCBI Taxonomy" id="1758176"/>
    <lineage>
        <taxon>Bacteria</taxon>
        <taxon>Pseudomonadati</taxon>
        <taxon>Bacteroidota</taxon>
        <taxon>Cytophagia</taxon>
        <taxon>Cytophagales</taxon>
        <taxon>Roseivirgaceae</taxon>
        <taxon>Roseivirga</taxon>
    </lineage>
</organism>
<feature type="transmembrane region" description="Helical" evidence="6">
    <location>
        <begin position="696"/>
        <end position="718"/>
    </location>
</feature>
<evidence type="ECO:0000259" key="7">
    <source>
        <dbReference type="Pfam" id="PF02687"/>
    </source>
</evidence>
<feature type="transmembrane region" description="Helical" evidence="6">
    <location>
        <begin position="776"/>
        <end position="798"/>
    </location>
</feature>
<feature type="transmembrane region" description="Helical" evidence="6">
    <location>
        <begin position="435"/>
        <end position="459"/>
    </location>
</feature>
<keyword evidence="10" id="KW-1185">Reference proteome</keyword>
<dbReference type="InterPro" id="IPR003838">
    <property type="entry name" value="ABC3_permease_C"/>
</dbReference>
<comment type="subcellular location">
    <subcellularLocation>
        <location evidence="1">Cell membrane</location>
        <topology evidence="1">Multi-pass membrane protein</topology>
    </subcellularLocation>
</comment>
<feature type="domain" description="ABC3 transporter permease C-terminal" evidence="7">
    <location>
        <begin position="297"/>
        <end position="410"/>
    </location>
</feature>
<evidence type="ECO:0000256" key="5">
    <source>
        <dbReference type="ARBA" id="ARBA00023136"/>
    </source>
</evidence>
<evidence type="ECO:0000256" key="1">
    <source>
        <dbReference type="ARBA" id="ARBA00004651"/>
    </source>
</evidence>
<evidence type="ECO:0000256" key="3">
    <source>
        <dbReference type="ARBA" id="ARBA00022692"/>
    </source>
</evidence>
<keyword evidence="3 6" id="KW-0812">Transmembrane</keyword>
<dbReference type="InterPro" id="IPR025857">
    <property type="entry name" value="MacB_PCD"/>
</dbReference>
<accession>A0ABQ3I9R3</accession>
<sequence>MLKNYITSTFRSFRKNRAFALINILGLSLGLTASIFVLQYAFFQLSFDKHNSKSDRIFRVINERFEGDRLIQRGQITYSAVGPQLAADYPEVVNHTTVNTFVDNVFLYDNHPTPVSALLLAEPSYAEMFDLGVLAGNPETMLSGKYQLVLTESMAQKVFQKAEANWADYLGTTVLMGSSRQQWQLTAVIADPPANSSLQYEAILSRETVFSLWGESARYSWTGSDYFHYIELAEGVDPRAFEQKLQEFSDKYFRGDEVTGNFEKFHLQSLEDIYLYSDYEYEIHKTADGRMVWILILVAVFIMLMAWVNYVNLTTSRSLQRAKEVGIRKVAGASRAQLIRQYLTESILLNLIAFTLAVTLGQALQVSFNNLIEEQLSLISFGAMQMGGLPVAVWMLIILLIGSLCSGLYPAFVLSSFKPSQTLKGDYGKSAQGQVLRKSLVTFQFILSTALIAGTYLVVKQTKYMKNQDLGVNLEQVLTVEGPSITSLDTTFVTHIHAFLDALQQNPNVISAGTSQNVFGSRLPRTFDVKKLGDADGHMLNRMAANYGFFNVYEIEMLAGRGFRKTDHNREFDLINNAILNEKAAKILGFQSAQEALNQKIFFFGKEWNVVGITSNFHHRSLKESIEPLLILPFYDGGGDTYHIRLGGNNIKETIAHIESTYNDFFPGDIFEYAFMDTRFNNLYKSDVKFGKVFNLFSLLAISIACLGLFGLVGYTAIQKTKEIGIRKVLGASVADILRLLSKEFMVLILLANALGLPLVYWGAENWLARYEYQTPIGIMFFVLPVAAVLLISAIIIASQTLKTARLNPVQSLRQE</sequence>
<feature type="transmembrane region" description="Helical" evidence="6">
    <location>
        <begin position="388"/>
        <end position="414"/>
    </location>
</feature>
<feature type="transmembrane region" description="Helical" evidence="6">
    <location>
        <begin position="21"/>
        <end position="43"/>
    </location>
</feature>
<dbReference type="PANTHER" id="PTHR30572">
    <property type="entry name" value="MEMBRANE COMPONENT OF TRANSPORTER-RELATED"/>
    <property type="match status" value="1"/>
</dbReference>
<feature type="transmembrane region" description="Helical" evidence="6">
    <location>
        <begin position="291"/>
        <end position="313"/>
    </location>
</feature>
<feature type="transmembrane region" description="Helical" evidence="6">
    <location>
        <begin position="745"/>
        <end position="764"/>
    </location>
</feature>
<comment type="caution">
    <text evidence="9">The sequence shown here is derived from an EMBL/GenBank/DDBJ whole genome shotgun (WGS) entry which is preliminary data.</text>
</comment>
<keyword evidence="2" id="KW-1003">Cell membrane</keyword>
<dbReference type="RefSeq" id="WP_189629958.1">
    <property type="nucleotide sequence ID" value="NZ_BNAG01000002.1"/>
</dbReference>
<reference evidence="10" key="1">
    <citation type="journal article" date="2019" name="Int. J. Syst. Evol. Microbiol.">
        <title>The Global Catalogue of Microorganisms (GCM) 10K type strain sequencing project: providing services to taxonomists for standard genome sequencing and annotation.</title>
        <authorList>
            <consortium name="The Broad Institute Genomics Platform"/>
            <consortium name="The Broad Institute Genome Sequencing Center for Infectious Disease"/>
            <person name="Wu L."/>
            <person name="Ma J."/>
        </authorList>
    </citation>
    <scope>NUCLEOTIDE SEQUENCE [LARGE SCALE GENOMIC DNA]</scope>
    <source>
        <strain evidence="10">CGMCC 1.15111</strain>
    </source>
</reference>
<dbReference type="Pfam" id="PF12704">
    <property type="entry name" value="MacB_PCD"/>
    <property type="match status" value="1"/>
</dbReference>
<feature type="domain" description="MacB-like periplasmic core" evidence="8">
    <location>
        <begin position="21"/>
        <end position="247"/>
    </location>
</feature>
<feature type="domain" description="ABC3 transporter permease C-terminal" evidence="7">
    <location>
        <begin position="695"/>
        <end position="798"/>
    </location>
</feature>
<dbReference type="Pfam" id="PF02687">
    <property type="entry name" value="FtsX"/>
    <property type="match status" value="2"/>
</dbReference>
<proteinExistence type="predicted"/>
<dbReference type="Proteomes" id="UP000658258">
    <property type="component" value="Unassembled WGS sequence"/>
</dbReference>
<evidence type="ECO:0000256" key="6">
    <source>
        <dbReference type="SAM" id="Phobius"/>
    </source>
</evidence>
<evidence type="ECO:0000256" key="2">
    <source>
        <dbReference type="ARBA" id="ARBA00022475"/>
    </source>
</evidence>
<dbReference type="PANTHER" id="PTHR30572:SF18">
    <property type="entry name" value="ABC-TYPE MACROLIDE FAMILY EXPORT SYSTEM PERMEASE COMPONENT 2"/>
    <property type="match status" value="1"/>
</dbReference>
<name>A0ABQ3I9R3_9BACT</name>
<keyword evidence="5 6" id="KW-0472">Membrane</keyword>
<evidence type="ECO:0000256" key="4">
    <source>
        <dbReference type="ARBA" id="ARBA00022989"/>
    </source>
</evidence>
<dbReference type="EMBL" id="BNAG01000002">
    <property type="protein sequence ID" value="GHE63549.1"/>
    <property type="molecule type" value="Genomic_DNA"/>
</dbReference>